<keyword evidence="2" id="KW-1185">Reference proteome</keyword>
<accession>A0A0U1NHA3</accession>
<protein>
    <submittedName>
        <fullName evidence="1">Phage gp6-like head-tail connector protein</fullName>
    </submittedName>
</protein>
<dbReference type="Gene3D" id="1.10.3230.30">
    <property type="entry name" value="Phage gp6-like head-tail connector protein"/>
    <property type="match status" value="1"/>
</dbReference>
<dbReference type="AlphaFoldDB" id="A0A0U1NHA3"/>
<evidence type="ECO:0000313" key="2">
    <source>
        <dbReference type="Proteomes" id="UP000048949"/>
    </source>
</evidence>
<organism evidence="1 2">
    <name type="scientific">Nereida ignava</name>
    <dbReference type="NCBI Taxonomy" id="282199"/>
    <lineage>
        <taxon>Bacteria</taxon>
        <taxon>Pseudomonadati</taxon>
        <taxon>Pseudomonadota</taxon>
        <taxon>Alphaproteobacteria</taxon>
        <taxon>Rhodobacterales</taxon>
        <taxon>Roseobacteraceae</taxon>
        <taxon>Nereida</taxon>
    </lineage>
</organism>
<sequence length="191" mass="20562">MTRIIDTNFPDDLLPVDGFKAHIRLGSGFSTDDTQEPVLKAFLRAAISAIEARIGKALLVRGFEVPLSKWQQTRTLKLAISPIVGDVSVWSAGNEIVGAANVDQGAHHSFVTLDGDVIGAGGDELTVRFQAGLAGVWSDVPADLNQAVMLLATHYYEHREQTGLSNGCMPFGVTALIQRYREMRISLGATA</sequence>
<dbReference type="EMBL" id="CVQV01000002">
    <property type="protein sequence ID" value="CRK74110.1"/>
    <property type="molecule type" value="Genomic_DNA"/>
</dbReference>
<gene>
    <name evidence="1" type="ORF">NIG5292_00135</name>
</gene>
<dbReference type="InterPro" id="IPR006450">
    <property type="entry name" value="Phage_HK97_gp6-like"/>
</dbReference>
<dbReference type="Proteomes" id="UP000048949">
    <property type="component" value="Unassembled WGS sequence"/>
</dbReference>
<dbReference type="CDD" id="cd08054">
    <property type="entry name" value="gp6"/>
    <property type="match status" value="1"/>
</dbReference>
<dbReference type="STRING" id="282199.GCA_001049735_00135"/>
<dbReference type="RefSeq" id="WP_048597412.1">
    <property type="nucleotide sequence ID" value="NZ_CBFHGK010000003.1"/>
</dbReference>
<reference evidence="1 2" key="1">
    <citation type="submission" date="2015-04" db="EMBL/GenBank/DDBJ databases">
        <authorList>
            <person name="Syromyatnikov M.Y."/>
            <person name="Popov V.N."/>
        </authorList>
    </citation>
    <scope>NUCLEOTIDE SEQUENCE [LARGE SCALE GENOMIC DNA]</scope>
    <source>
        <strain evidence="1 2">CECT 5292</strain>
    </source>
</reference>
<proteinExistence type="predicted"/>
<evidence type="ECO:0000313" key="1">
    <source>
        <dbReference type="EMBL" id="CRK74110.1"/>
    </source>
</evidence>
<name>A0A0U1NHA3_9RHOB</name>
<dbReference type="NCBIfam" id="TIGR01560">
    <property type="entry name" value="put_DNA_pack"/>
    <property type="match status" value="1"/>
</dbReference>
<dbReference type="OrthoDB" id="8478788at2"/>
<dbReference type="NCBIfam" id="TIGR02215">
    <property type="entry name" value="phage_chp_gp8"/>
    <property type="match status" value="1"/>
</dbReference>
<dbReference type="InterPro" id="IPR011738">
    <property type="entry name" value="Phage_CHP"/>
</dbReference>